<dbReference type="NCBIfam" id="NF005587">
    <property type="entry name" value="PRK07308.1"/>
    <property type="match status" value="1"/>
</dbReference>
<dbReference type="Gene3D" id="3.40.50.360">
    <property type="match status" value="1"/>
</dbReference>
<keyword evidence="7" id="KW-0249">Electron transport</keyword>
<dbReference type="Proteomes" id="UP000199749">
    <property type="component" value="Chromosome"/>
</dbReference>
<evidence type="ECO:0000256" key="3">
    <source>
        <dbReference type="ARBA" id="ARBA00005267"/>
    </source>
</evidence>
<evidence type="ECO:0000313" key="13">
    <source>
        <dbReference type="Proteomes" id="UP000257607"/>
    </source>
</evidence>
<dbReference type="GO" id="GO:0016651">
    <property type="term" value="F:oxidoreductase activity, acting on NAD(P)H"/>
    <property type="evidence" value="ECO:0007669"/>
    <property type="project" value="UniProtKB-ARBA"/>
</dbReference>
<dbReference type="RefSeq" id="WP_004270785.1">
    <property type="nucleotide sequence ID" value="NZ_AP024685.1"/>
</dbReference>
<evidence type="ECO:0000256" key="4">
    <source>
        <dbReference type="ARBA" id="ARBA00022448"/>
    </source>
</evidence>
<keyword evidence="4" id="KW-0813">Transport</keyword>
<evidence type="ECO:0000256" key="2">
    <source>
        <dbReference type="ARBA" id="ARBA00003297"/>
    </source>
</evidence>
<dbReference type="Pfam" id="PF00258">
    <property type="entry name" value="Flavodoxin_1"/>
    <property type="match status" value="1"/>
</dbReference>
<reference evidence="10 13" key="2">
    <citation type="submission" date="2018-07" db="EMBL/GenBank/DDBJ databases">
        <title>Lactobacillus curvatus genome sequence.</title>
        <authorList>
            <person name="Prechtl R."/>
        </authorList>
    </citation>
    <scope>NUCLEOTIDE SEQUENCE [LARGE SCALE GENOMIC DNA]</scope>
    <source>
        <strain evidence="10 13">TMW 1.1928</strain>
    </source>
</reference>
<evidence type="ECO:0000313" key="12">
    <source>
        <dbReference type="Proteomes" id="UP000199749"/>
    </source>
</evidence>
<reference evidence="11 14" key="3">
    <citation type="submission" date="2021-05" db="EMBL/GenBank/DDBJ databases">
        <title>Complete Genome Sequence of Latilactobacillus sp. Strain WDN19, a High D-Aspartate-producing Lactic Acid Bacterium Isolated from a Japanese Pickle.</title>
        <authorList>
            <person name="Kajitani K."/>
            <person name="Takahashi S."/>
        </authorList>
    </citation>
    <scope>NUCLEOTIDE SEQUENCE [LARGE SCALE GENOMIC DNA]</scope>
    <source>
        <strain evidence="11 14">WDN19</strain>
    </source>
</reference>
<dbReference type="Proteomes" id="UP000825100">
    <property type="component" value="Chromosome"/>
</dbReference>
<dbReference type="InterPro" id="IPR029039">
    <property type="entry name" value="Flavoprotein-like_sf"/>
</dbReference>
<keyword evidence="6" id="KW-0288">FMN</keyword>
<comment type="similarity">
    <text evidence="3">Belongs to the flavodoxin family.</text>
</comment>
<reference evidence="9 12" key="1">
    <citation type="submission" date="2017-07" db="EMBL/GenBank/DDBJ databases">
        <title>Lactobacillus curvatus MRS6 whole genome.</title>
        <authorList>
            <person name="Jans C."/>
            <person name="Lagler S."/>
            <person name="Lacroix C."/>
            <person name="Meile L."/>
            <person name="Stevens M.J.A."/>
        </authorList>
    </citation>
    <scope>NUCLEOTIDE SEQUENCE [LARGE SCALE GENOMIC DNA]</scope>
    <source>
        <strain evidence="9 12">MRS6</strain>
    </source>
</reference>
<gene>
    <name evidence="9" type="ORF">CG419_02630</name>
    <name evidence="10" type="ORF">DT351_02780</name>
    <name evidence="11" type="ORF">LTWDN19_16510</name>
</gene>
<evidence type="ECO:0000313" key="10">
    <source>
        <dbReference type="EMBL" id="AXN35342.1"/>
    </source>
</evidence>
<comment type="function">
    <text evidence="2">Low-potential electron donor to a number of redox enzymes.</text>
</comment>
<dbReference type="InterPro" id="IPR050619">
    <property type="entry name" value="Flavodoxin"/>
</dbReference>
<dbReference type="GO" id="GO:0010181">
    <property type="term" value="F:FMN binding"/>
    <property type="evidence" value="ECO:0007669"/>
    <property type="project" value="InterPro"/>
</dbReference>
<name>A0A0B2XEW9_LATCU</name>
<dbReference type="EMBL" id="CP031003">
    <property type="protein sequence ID" value="AXN35342.1"/>
    <property type="molecule type" value="Genomic_DNA"/>
</dbReference>
<evidence type="ECO:0000313" key="14">
    <source>
        <dbReference type="Proteomes" id="UP000825100"/>
    </source>
</evidence>
<proteinExistence type="inferred from homology"/>
<dbReference type="STRING" id="28038.BCY75_04610"/>
<dbReference type="SUPFAM" id="SSF52218">
    <property type="entry name" value="Flavoproteins"/>
    <property type="match status" value="1"/>
</dbReference>
<dbReference type="EMBL" id="AP024685">
    <property type="protein sequence ID" value="BCX31084.1"/>
    <property type="molecule type" value="Genomic_DNA"/>
</dbReference>
<evidence type="ECO:0000313" key="11">
    <source>
        <dbReference type="EMBL" id="BCX31084.1"/>
    </source>
</evidence>
<comment type="cofactor">
    <cofactor evidence="1">
        <name>FMN</name>
        <dbReference type="ChEBI" id="CHEBI:58210"/>
    </cofactor>
</comment>
<feature type="domain" description="Flavodoxin-like" evidence="8">
    <location>
        <begin position="4"/>
        <end position="144"/>
    </location>
</feature>
<dbReference type="Proteomes" id="UP000257607">
    <property type="component" value="Chromosome"/>
</dbReference>
<evidence type="ECO:0000256" key="7">
    <source>
        <dbReference type="ARBA" id="ARBA00022982"/>
    </source>
</evidence>
<protein>
    <submittedName>
        <fullName evidence="9">Flavodoxin</fullName>
    </submittedName>
</protein>
<evidence type="ECO:0000313" key="9">
    <source>
        <dbReference type="EMBL" id="ASN59581.1"/>
    </source>
</evidence>
<dbReference type="EMBL" id="CP022474">
    <property type="protein sequence ID" value="ASN59581.1"/>
    <property type="molecule type" value="Genomic_DNA"/>
</dbReference>
<sequence>MATAKVVYASMTGNNEEIAEIVEEALESLNVDVETTEISQADPADFEDSDICIVCSYTYGDDGDLPDEAVDFYEDLKDIDLTGKVYGVCGSGDTFYDDFCKVVDDFAAVFEQTGATKGSDVVKVDLSAEAEDIEHLEKFVSEIVAKQSAL</sequence>
<keyword evidence="14" id="KW-1185">Reference proteome</keyword>
<dbReference type="PANTHER" id="PTHR42809">
    <property type="entry name" value="FLAVODOXIN 2"/>
    <property type="match status" value="1"/>
</dbReference>
<evidence type="ECO:0000256" key="1">
    <source>
        <dbReference type="ARBA" id="ARBA00001917"/>
    </source>
</evidence>
<dbReference type="AlphaFoldDB" id="A0A0B2XEW9"/>
<evidence type="ECO:0000259" key="8">
    <source>
        <dbReference type="PROSITE" id="PS50902"/>
    </source>
</evidence>
<keyword evidence="5" id="KW-0285">Flavoprotein</keyword>
<dbReference type="KEGG" id="lcv:FBA2_07610"/>
<dbReference type="GeneID" id="49610934"/>
<evidence type="ECO:0000256" key="6">
    <source>
        <dbReference type="ARBA" id="ARBA00022643"/>
    </source>
</evidence>
<evidence type="ECO:0000256" key="5">
    <source>
        <dbReference type="ARBA" id="ARBA00022630"/>
    </source>
</evidence>
<accession>A0A0B2XEW9</accession>
<dbReference type="OrthoDB" id="9790745at2"/>
<organism evidence="9 12">
    <name type="scientific">Latilactobacillus curvatus</name>
    <name type="common">Lactobacillus curvatus</name>
    <dbReference type="NCBI Taxonomy" id="28038"/>
    <lineage>
        <taxon>Bacteria</taxon>
        <taxon>Bacillati</taxon>
        <taxon>Bacillota</taxon>
        <taxon>Bacilli</taxon>
        <taxon>Lactobacillales</taxon>
        <taxon>Lactobacillaceae</taxon>
        <taxon>Latilactobacillus</taxon>
    </lineage>
</organism>
<dbReference type="PANTHER" id="PTHR42809:SF1">
    <property type="entry name" value="FLAVODOXIN 1"/>
    <property type="match status" value="1"/>
</dbReference>
<dbReference type="PROSITE" id="PS50902">
    <property type="entry name" value="FLAVODOXIN_LIKE"/>
    <property type="match status" value="1"/>
</dbReference>
<dbReference type="InterPro" id="IPR008254">
    <property type="entry name" value="Flavodoxin/NO_synth"/>
</dbReference>